<dbReference type="InterPro" id="IPR029442">
    <property type="entry name" value="GyrI-like"/>
</dbReference>
<keyword evidence="1" id="KW-0238">DNA-binding</keyword>
<dbReference type="InterPro" id="IPR000551">
    <property type="entry name" value="MerR-type_HTH_dom"/>
</dbReference>
<comment type="caution">
    <text evidence="4">The sequence shown here is derived from an EMBL/GenBank/DDBJ whole genome shotgun (WGS) entry which is preliminary data.</text>
</comment>
<sequence length="247" mass="27947">MLSVGKTAHLVGVTVKAIKHYEEIGLIKPAFVNQETGYRFYSQTEQQQLLRIKTLRQFGVSLSAILAEGDEQMESLLQKRRQQIELEMDDLRQTMEAIESYLNKEEIQMQTRIVEVEEFKVKGYGLKGPLSEIPGKWETLNSKIAEKEVVVEESFGVCLSMVGDEIHYIAGIQSSLAESFPNTEEVIIPAGKFIVATVEGGIPGIPATYDNIIKMEGIQLRECYDFERYVYPAGATEDMIEIWMPIE</sequence>
<evidence type="ECO:0000256" key="2">
    <source>
        <dbReference type="SAM" id="Coils"/>
    </source>
</evidence>
<feature type="domain" description="HTH merR-type" evidence="3">
    <location>
        <begin position="1"/>
        <end position="69"/>
    </location>
</feature>
<dbReference type="SUPFAM" id="SSF55136">
    <property type="entry name" value="Probable bacterial effector-binding domain"/>
    <property type="match status" value="1"/>
</dbReference>
<dbReference type="SMART" id="SM00871">
    <property type="entry name" value="AraC_E_bind"/>
    <property type="match status" value="1"/>
</dbReference>
<reference evidence="4" key="1">
    <citation type="journal article" date="2021" name="PeerJ">
        <title>Extensive microbial diversity within the chicken gut microbiome revealed by metagenomics and culture.</title>
        <authorList>
            <person name="Gilroy R."/>
            <person name="Ravi A."/>
            <person name="Getino M."/>
            <person name="Pursley I."/>
            <person name="Horton D.L."/>
            <person name="Alikhan N.F."/>
            <person name="Baker D."/>
            <person name="Gharbi K."/>
            <person name="Hall N."/>
            <person name="Watson M."/>
            <person name="Adriaenssens E.M."/>
            <person name="Foster-Nyarko E."/>
            <person name="Jarju S."/>
            <person name="Secka A."/>
            <person name="Antonio M."/>
            <person name="Oren A."/>
            <person name="Chaudhuri R.R."/>
            <person name="La Ragione R."/>
            <person name="Hildebrand F."/>
            <person name="Pallen M.J."/>
        </authorList>
    </citation>
    <scope>NUCLEOTIDE SEQUENCE</scope>
    <source>
        <strain evidence="4">CHK171-7178</strain>
    </source>
</reference>
<accession>A0A921G179</accession>
<dbReference type="SUPFAM" id="SSF46955">
    <property type="entry name" value="Putative DNA-binding domain"/>
    <property type="match status" value="1"/>
</dbReference>
<dbReference type="Pfam" id="PF13411">
    <property type="entry name" value="MerR_1"/>
    <property type="match status" value="1"/>
</dbReference>
<reference evidence="4" key="2">
    <citation type="submission" date="2021-09" db="EMBL/GenBank/DDBJ databases">
        <authorList>
            <person name="Gilroy R."/>
        </authorList>
    </citation>
    <scope>NUCLEOTIDE SEQUENCE</scope>
    <source>
        <strain evidence="4">CHK171-7178</strain>
    </source>
</reference>
<evidence type="ECO:0000313" key="5">
    <source>
        <dbReference type="Proteomes" id="UP000698173"/>
    </source>
</evidence>
<proteinExistence type="predicted"/>
<dbReference type="PANTHER" id="PTHR30204:SF97">
    <property type="entry name" value="MERR FAMILY REGULATORY PROTEIN"/>
    <property type="match status" value="1"/>
</dbReference>
<dbReference type="Pfam" id="PF06445">
    <property type="entry name" value="GyrI-like"/>
    <property type="match status" value="1"/>
</dbReference>
<evidence type="ECO:0000256" key="1">
    <source>
        <dbReference type="ARBA" id="ARBA00023125"/>
    </source>
</evidence>
<keyword evidence="2" id="KW-0175">Coiled coil</keyword>
<dbReference type="EMBL" id="DYWT01000247">
    <property type="protein sequence ID" value="HJF33219.1"/>
    <property type="molecule type" value="Genomic_DNA"/>
</dbReference>
<dbReference type="AlphaFoldDB" id="A0A921G179"/>
<dbReference type="GO" id="GO:0003677">
    <property type="term" value="F:DNA binding"/>
    <property type="evidence" value="ECO:0007669"/>
    <property type="project" value="UniProtKB-KW"/>
</dbReference>
<dbReference type="InterPro" id="IPR047057">
    <property type="entry name" value="MerR_fam"/>
</dbReference>
<gene>
    <name evidence="4" type="ORF">K8V56_15770</name>
</gene>
<dbReference type="InterPro" id="IPR010499">
    <property type="entry name" value="AraC_E-bd"/>
</dbReference>
<dbReference type="Gene3D" id="1.10.1660.10">
    <property type="match status" value="1"/>
</dbReference>
<dbReference type="Proteomes" id="UP000698173">
    <property type="component" value="Unassembled WGS sequence"/>
</dbReference>
<evidence type="ECO:0000313" key="4">
    <source>
        <dbReference type="EMBL" id="HJF33219.1"/>
    </source>
</evidence>
<protein>
    <submittedName>
        <fullName evidence="4">GyrI-like domain-containing protein</fullName>
    </submittedName>
</protein>
<dbReference type="SMART" id="SM00422">
    <property type="entry name" value="HTH_MERR"/>
    <property type="match status" value="1"/>
</dbReference>
<feature type="coiled-coil region" evidence="2">
    <location>
        <begin position="74"/>
        <end position="108"/>
    </location>
</feature>
<evidence type="ECO:0000259" key="3">
    <source>
        <dbReference type="PROSITE" id="PS50937"/>
    </source>
</evidence>
<dbReference type="PROSITE" id="PS50937">
    <property type="entry name" value="HTH_MERR_2"/>
    <property type="match status" value="1"/>
</dbReference>
<name>A0A921G179_SPOPS</name>
<dbReference type="PANTHER" id="PTHR30204">
    <property type="entry name" value="REDOX-CYCLING DRUG-SENSING TRANSCRIPTIONAL ACTIVATOR SOXR"/>
    <property type="match status" value="1"/>
</dbReference>
<dbReference type="InterPro" id="IPR009061">
    <property type="entry name" value="DNA-bd_dom_put_sf"/>
</dbReference>
<dbReference type="Gene3D" id="3.20.80.10">
    <property type="entry name" value="Regulatory factor, effector binding domain"/>
    <property type="match status" value="1"/>
</dbReference>
<dbReference type="InterPro" id="IPR011256">
    <property type="entry name" value="Reg_factor_effector_dom_sf"/>
</dbReference>
<organism evidence="4 5">
    <name type="scientific">Sporosarcina psychrophila</name>
    <name type="common">Bacillus psychrophilus</name>
    <dbReference type="NCBI Taxonomy" id="1476"/>
    <lineage>
        <taxon>Bacteria</taxon>
        <taxon>Bacillati</taxon>
        <taxon>Bacillota</taxon>
        <taxon>Bacilli</taxon>
        <taxon>Bacillales</taxon>
        <taxon>Caryophanaceae</taxon>
        <taxon>Sporosarcina</taxon>
    </lineage>
</organism>
<dbReference type="GO" id="GO:0003700">
    <property type="term" value="F:DNA-binding transcription factor activity"/>
    <property type="evidence" value="ECO:0007669"/>
    <property type="project" value="InterPro"/>
</dbReference>